<dbReference type="RefSeq" id="WP_035298371.1">
    <property type="nucleotide sequence ID" value="NZ_AP023354.1"/>
</dbReference>
<dbReference type="InterPro" id="IPR016181">
    <property type="entry name" value="Acyl_CoA_acyltransferase"/>
</dbReference>
<proteinExistence type="predicted"/>
<protein>
    <submittedName>
        <fullName evidence="2">N-acetyltransferase</fullName>
    </submittedName>
</protein>
<dbReference type="Pfam" id="PF24553">
    <property type="entry name" value="Rv0428c_C"/>
    <property type="match status" value="1"/>
</dbReference>
<dbReference type="InterPro" id="IPR056935">
    <property type="entry name" value="Rv0428c-like_C"/>
</dbReference>
<evidence type="ECO:0000259" key="1">
    <source>
        <dbReference type="PROSITE" id="PS51186"/>
    </source>
</evidence>
<dbReference type="InterPro" id="IPR000182">
    <property type="entry name" value="GNAT_dom"/>
</dbReference>
<organism evidence="2 3">
    <name type="scientific">Actinocatenispora sera</name>
    <dbReference type="NCBI Taxonomy" id="390989"/>
    <lineage>
        <taxon>Bacteria</taxon>
        <taxon>Bacillati</taxon>
        <taxon>Actinomycetota</taxon>
        <taxon>Actinomycetes</taxon>
        <taxon>Micromonosporales</taxon>
        <taxon>Micromonosporaceae</taxon>
        <taxon>Actinocatenispora</taxon>
    </lineage>
</organism>
<dbReference type="Proteomes" id="UP000680750">
    <property type="component" value="Chromosome"/>
</dbReference>
<feature type="domain" description="N-acetyltransferase" evidence="1">
    <location>
        <begin position="202"/>
        <end position="326"/>
    </location>
</feature>
<dbReference type="OrthoDB" id="9775595at2"/>
<sequence length="326" mass="34833">MLSSADVGRRVVVRRRVRDAAGAGKFLDVLGELVAADDTAVSVRPDRGGPVVTVPRDEVEAAKPVPPRRRRVSAGQLQHIAAATWQPRHRDQLGDWLLGSSDGWTRRANSVIAAGDPGLPLAEAIDAVVAWYRRHDQPARAQIIAADPDAPTAGDDPDLRRAAELDAALAARGWPAEAPTMLLTAPIDRLRTAQRPAGLPPVELFGAPSADWLAMFGARKGVTPAASAVLTAGDTHFAEVRIDGTLAAIGRGAVAEGHLGLSAIEVAPQFRRRGLARHVMAALADATFDHAHTAFLQVEEDNAAARALYARLTFHPHHHYHYRTAP</sequence>
<dbReference type="GO" id="GO:0016747">
    <property type="term" value="F:acyltransferase activity, transferring groups other than amino-acyl groups"/>
    <property type="evidence" value="ECO:0007669"/>
    <property type="project" value="InterPro"/>
</dbReference>
<dbReference type="PROSITE" id="PS51186">
    <property type="entry name" value="GNAT"/>
    <property type="match status" value="1"/>
</dbReference>
<dbReference type="Gene3D" id="3.40.630.30">
    <property type="match status" value="1"/>
</dbReference>
<accession>A0A810L0N4</accession>
<evidence type="ECO:0000313" key="3">
    <source>
        <dbReference type="Proteomes" id="UP000680750"/>
    </source>
</evidence>
<reference evidence="2" key="1">
    <citation type="submission" date="2020-08" db="EMBL/GenBank/DDBJ databases">
        <title>Whole genome shotgun sequence of Actinocatenispora sera NBRC 101916.</title>
        <authorList>
            <person name="Komaki H."/>
            <person name="Tamura T."/>
        </authorList>
    </citation>
    <scope>NUCLEOTIDE SEQUENCE</scope>
    <source>
        <strain evidence="2">NBRC 101916</strain>
    </source>
</reference>
<dbReference type="AlphaFoldDB" id="A0A810L0N4"/>
<gene>
    <name evidence="2" type="ORF">Asera_23300</name>
</gene>
<dbReference type="EMBL" id="AP023354">
    <property type="protein sequence ID" value="BCJ28222.1"/>
    <property type="molecule type" value="Genomic_DNA"/>
</dbReference>
<dbReference type="KEGG" id="aser:Asera_23300"/>
<evidence type="ECO:0000313" key="2">
    <source>
        <dbReference type="EMBL" id="BCJ28222.1"/>
    </source>
</evidence>
<keyword evidence="3" id="KW-1185">Reference proteome</keyword>
<dbReference type="SUPFAM" id="SSF55729">
    <property type="entry name" value="Acyl-CoA N-acyltransferases (Nat)"/>
    <property type="match status" value="1"/>
</dbReference>
<name>A0A810L0N4_9ACTN</name>